<evidence type="ECO:0000313" key="1">
    <source>
        <dbReference type="EMBL" id="RCN31723.1"/>
    </source>
</evidence>
<keyword evidence="2" id="KW-1185">Reference proteome</keyword>
<dbReference type="Proteomes" id="UP000252519">
    <property type="component" value="Unassembled WGS sequence"/>
</dbReference>
<dbReference type="STRING" id="29170.A0A368FHU3"/>
<evidence type="ECO:0000313" key="2">
    <source>
        <dbReference type="Proteomes" id="UP000252519"/>
    </source>
</evidence>
<dbReference type="GO" id="GO:0006644">
    <property type="term" value="P:phospholipid metabolic process"/>
    <property type="evidence" value="ECO:0007669"/>
    <property type="project" value="TreeGrafter"/>
</dbReference>
<dbReference type="AlphaFoldDB" id="A0A368FHU3"/>
<comment type="caution">
    <text evidence="1">The sequence shown here is derived from an EMBL/GenBank/DDBJ whole genome shotgun (WGS) entry which is preliminary data.</text>
</comment>
<dbReference type="PANTHER" id="PTHR21325:SF44">
    <property type="entry name" value="TRIACYLGLYCEROL LIPASE"/>
    <property type="match status" value="1"/>
</dbReference>
<proteinExistence type="predicted"/>
<dbReference type="EMBL" id="JOJR01001233">
    <property type="protein sequence ID" value="RCN31723.1"/>
    <property type="molecule type" value="Genomic_DNA"/>
</dbReference>
<name>A0A368FHU3_ANCCA</name>
<dbReference type="OrthoDB" id="10265800at2759"/>
<sequence>MRDNNYGTGTTTVNRKKFNTSKTYELSDIGVPGYKCDMELMKPSKTVPTNVNSVRPADIKVVMALGDSLTVCFL</sequence>
<reference evidence="1 2" key="1">
    <citation type="submission" date="2014-10" db="EMBL/GenBank/DDBJ databases">
        <title>Draft genome of the hookworm Ancylostoma caninum.</title>
        <authorList>
            <person name="Mitreva M."/>
        </authorList>
    </citation>
    <scope>NUCLEOTIDE SEQUENCE [LARGE SCALE GENOMIC DNA]</scope>
    <source>
        <strain evidence="1 2">Baltimore</strain>
    </source>
</reference>
<organism evidence="1 2">
    <name type="scientific">Ancylostoma caninum</name>
    <name type="common">Dog hookworm</name>
    <dbReference type="NCBI Taxonomy" id="29170"/>
    <lineage>
        <taxon>Eukaryota</taxon>
        <taxon>Metazoa</taxon>
        <taxon>Ecdysozoa</taxon>
        <taxon>Nematoda</taxon>
        <taxon>Chromadorea</taxon>
        <taxon>Rhabditida</taxon>
        <taxon>Rhabditina</taxon>
        <taxon>Rhabditomorpha</taxon>
        <taxon>Strongyloidea</taxon>
        <taxon>Ancylostomatidae</taxon>
        <taxon>Ancylostomatinae</taxon>
        <taxon>Ancylostoma</taxon>
    </lineage>
</organism>
<protein>
    <submittedName>
        <fullName evidence="1">Uncharacterized protein</fullName>
    </submittedName>
</protein>
<accession>A0A368FHU3</accession>
<dbReference type="PANTHER" id="PTHR21325">
    <property type="entry name" value="PHOSPHOLIPASE B, PLB1"/>
    <property type="match status" value="1"/>
</dbReference>
<gene>
    <name evidence="1" type="ORF">ANCCAN_22487</name>
</gene>
<dbReference type="InterPro" id="IPR038885">
    <property type="entry name" value="PLB1"/>
</dbReference>
<dbReference type="GO" id="GO:0004620">
    <property type="term" value="F:phospholipase activity"/>
    <property type="evidence" value="ECO:0007669"/>
    <property type="project" value="InterPro"/>
</dbReference>